<feature type="transmembrane region" description="Helical" evidence="6">
    <location>
        <begin position="21"/>
        <end position="42"/>
    </location>
</feature>
<accession>A0A2P7PZN6</accession>
<dbReference type="NCBIfam" id="TIGR02454">
    <property type="entry name" value="ECF_T_CbiQ"/>
    <property type="match status" value="1"/>
</dbReference>
<feature type="transmembrane region" description="Helical" evidence="6">
    <location>
        <begin position="85"/>
        <end position="103"/>
    </location>
</feature>
<evidence type="ECO:0000256" key="3">
    <source>
        <dbReference type="ARBA" id="ARBA00022692"/>
    </source>
</evidence>
<organism evidence="7 8">
    <name type="scientific">Peptostreptococcus russellii</name>
    <dbReference type="NCBI Taxonomy" id="215200"/>
    <lineage>
        <taxon>Bacteria</taxon>
        <taxon>Bacillati</taxon>
        <taxon>Bacillota</taxon>
        <taxon>Clostridia</taxon>
        <taxon>Peptostreptococcales</taxon>
        <taxon>Peptostreptococcaceae</taxon>
        <taxon>Peptostreptococcus</taxon>
    </lineage>
</organism>
<dbReference type="InterPro" id="IPR052770">
    <property type="entry name" value="Cobalt_transport_CbiQ"/>
</dbReference>
<evidence type="ECO:0000256" key="5">
    <source>
        <dbReference type="ARBA" id="ARBA00023136"/>
    </source>
</evidence>
<feature type="transmembrane region" description="Helical" evidence="6">
    <location>
        <begin position="196"/>
        <end position="215"/>
    </location>
</feature>
<comment type="subcellular location">
    <subcellularLocation>
        <location evidence="1">Cell membrane</location>
        <topology evidence="1">Multi-pass membrane protein</topology>
    </subcellularLocation>
</comment>
<evidence type="ECO:0000256" key="4">
    <source>
        <dbReference type="ARBA" id="ARBA00022989"/>
    </source>
</evidence>
<keyword evidence="5 6" id="KW-0472">Membrane</keyword>
<reference evidence="7" key="1">
    <citation type="thesis" date="2015" institute="Rutgers" country="The State University of New Jersey, 14 College Farm Rd., New Brunswick, NJ, USA">
        <title>Ammonia toxicity in bacteria and its implications for treatment of and resource recovery from highly nitrogenous organic wastes.</title>
        <authorList>
            <person name="Luther A.K."/>
        </authorList>
    </citation>
    <scope>NUCLEOTIDE SEQUENCE</scope>
    <source>
        <strain evidence="7">RT-10B</strain>
    </source>
</reference>
<gene>
    <name evidence="7" type="ORF">UF10_05955</name>
</gene>
<dbReference type="AlphaFoldDB" id="A0A2P7PZN6"/>
<dbReference type="InterPro" id="IPR012809">
    <property type="entry name" value="ECF_CbiQ"/>
</dbReference>
<evidence type="ECO:0000256" key="1">
    <source>
        <dbReference type="ARBA" id="ARBA00004651"/>
    </source>
</evidence>
<dbReference type="InterPro" id="IPR003339">
    <property type="entry name" value="ABC/ECF_trnsptr_transmembrane"/>
</dbReference>
<dbReference type="Pfam" id="PF02361">
    <property type="entry name" value="CbiQ"/>
    <property type="match status" value="1"/>
</dbReference>
<name>A0A2P7PZN6_9FIRM</name>
<dbReference type="EMBL" id="JYGE01000005">
    <property type="protein sequence ID" value="PSJ31187.1"/>
    <property type="molecule type" value="Genomic_DNA"/>
</dbReference>
<dbReference type="RefSeq" id="WP_106776919.1">
    <property type="nucleotide sequence ID" value="NZ_JYGE01000005.1"/>
</dbReference>
<keyword evidence="4 6" id="KW-1133">Transmembrane helix</keyword>
<dbReference type="GO" id="GO:0043190">
    <property type="term" value="C:ATP-binding cassette (ABC) transporter complex"/>
    <property type="evidence" value="ECO:0007669"/>
    <property type="project" value="InterPro"/>
</dbReference>
<dbReference type="PANTHER" id="PTHR43723">
    <property type="entry name" value="COBALT TRANSPORT PROTEIN CBIQ"/>
    <property type="match status" value="1"/>
</dbReference>
<dbReference type="GO" id="GO:0006824">
    <property type="term" value="P:cobalt ion transport"/>
    <property type="evidence" value="ECO:0007669"/>
    <property type="project" value="InterPro"/>
</dbReference>
<dbReference type="PANTHER" id="PTHR43723:SF1">
    <property type="entry name" value="COBALT TRANSPORT PROTEIN CBIQ"/>
    <property type="match status" value="1"/>
</dbReference>
<evidence type="ECO:0000256" key="6">
    <source>
        <dbReference type="SAM" id="Phobius"/>
    </source>
</evidence>
<keyword evidence="8" id="KW-1185">Reference proteome</keyword>
<dbReference type="Proteomes" id="UP000241434">
    <property type="component" value="Unassembled WGS sequence"/>
</dbReference>
<protein>
    <recommendedName>
        <fullName evidence="9">Cobalt/nickel transport system permease protein</fullName>
    </recommendedName>
</protein>
<proteinExistence type="predicted"/>
<feature type="transmembrane region" description="Helical" evidence="6">
    <location>
        <begin position="109"/>
        <end position="131"/>
    </location>
</feature>
<keyword evidence="2" id="KW-1003">Cell membrane</keyword>
<sequence>MFFIAIIASITIFGMFYKYIMTAYLPAISIFIFLLIAIYPRSSDSSFLSIDRVSRESKLSRSSSKIKMLISFTLILLCLLSNKPYIGLACFLISAFIVVVLGGMDLKSYISYISIPTAFIFIGVLAILFNYSEFRPDILSWKFFNSYIGISSKSQLQSRLILAKSFGAVSSLYILSLTTPMSEIIYSMKSFRLPNIFIDLMYLIYRCIFIIYNMYISMKLSAKSRLGYIDYKRSIKTTAKLYSNLLRRSYLSSSKMFDSMESRSYKGEISFLKDDKIYRN</sequence>
<comment type="caution">
    <text evidence="7">The sequence shown here is derived from an EMBL/GenBank/DDBJ whole genome shotgun (WGS) entry which is preliminary data.</text>
</comment>
<keyword evidence="3 6" id="KW-0812">Transmembrane</keyword>
<dbReference type="CDD" id="cd16914">
    <property type="entry name" value="EcfT"/>
    <property type="match status" value="1"/>
</dbReference>
<dbReference type="OrthoDB" id="9815246at2"/>
<evidence type="ECO:0008006" key="9">
    <source>
        <dbReference type="Google" id="ProtNLM"/>
    </source>
</evidence>
<evidence type="ECO:0000313" key="8">
    <source>
        <dbReference type="Proteomes" id="UP000241434"/>
    </source>
</evidence>
<evidence type="ECO:0000313" key="7">
    <source>
        <dbReference type="EMBL" id="PSJ31187.1"/>
    </source>
</evidence>
<evidence type="ECO:0000256" key="2">
    <source>
        <dbReference type="ARBA" id="ARBA00022475"/>
    </source>
</evidence>